<protein>
    <recommendedName>
        <fullName evidence="11">Dihydroorotate dehydrogenase B (NAD(+)), electron transfer subunit</fullName>
    </recommendedName>
    <alternativeName>
        <fullName evidence="11">Dihydroorotate oxidase B, electron transfer subunit</fullName>
    </alternativeName>
</protein>
<comment type="caution">
    <text evidence="15">The sequence shown here is derived from an EMBL/GenBank/DDBJ whole genome shotgun (WGS) entry which is preliminary data.</text>
</comment>
<dbReference type="InterPro" id="IPR023455">
    <property type="entry name" value="Dihydroorotate_DHASE_ETsu"/>
</dbReference>
<keyword evidence="4 11" id="KW-0001">2Fe-2S</keyword>
<dbReference type="InterPro" id="IPR050353">
    <property type="entry name" value="PyrK_electron_transfer"/>
</dbReference>
<evidence type="ECO:0000256" key="10">
    <source>
        <dbReference type="ARBA" id="ARBA00023014"/>
    </source>
</evidence>
<evidence type="ECO:0000256" key="11">
    <source>
        <dbReference type="HAMAP-Rule" id="MF_01211"/>
    </source>
</evidence>
<dbReference type="CDD" id="cd06218">
    <property type="entry name" value="DHOD_e_trans"/>
    <property type="match status" value="1"/>
</dbReference>
<keyword evidence="8 11" id="KW-0249">Electron transport</keyword>
<comment type="cofactor">
    <cofactor evidence="13">
        <name>[2Fe-2S] cluster</name>
        <dbReference type="ChEBI" id="CHEBI:190135"/>
    </cofactor>
    <text evidence="13">Binds 1 [2Fe-2S] cluster per subunit.</text>
</comment>
<organism evidence="15 16">
    <name type="scientific">candidate division WOR-1 bacterium RIFOXYB2_FULL_37_13</name>
    <dbReference type="NCBI Taxonomy" id="1802579"/>
    <lineage>
        <taxon>Bacteria</taxon>
        <taxon>Bacillati</taxon>
        <taxon>Saganbacteria</taxon>
    </lineage>
</organism>
<dbReference type="SUPFAM" id="SSF63380">
    <property type="entry name" value="Riboflavin synthase domain-like"/>
    <property type="match status" value="1"/>
</dbReference>
<dbReference type="STRING" id="1802579.A2310_01305"/>
<evidence type="ECO:0000256" key="9">
    <source>
        <dbReference type="ARBA" id="ARBA00023004"/>
    </source>
</evidence>
<dbReference type="Pfam" id="PF00175">
    <property type="entry name" value="NAD_binding_1"/>
    <property type="match status" value="1"/>
</dbReference>
<dbReference type="HAMAP" id="MF_01211">
    <property type="entry name" value="DHODB_Fe_S_bind"/>
    <property type="match status" value="1"/>
</dbReference>
<dbReference type="PANTHER" id="PTHR43513:SF3">
    <property type="entry name" value="DIHYDROOROTATE DEHYDROGENASE B (NAD(+)), ELECTRON TRANSFER SUBUNIT-RELATED"/>
    <property type="match status" value="1"/>
</dbReference>
<dbReference type="PANTHER" id="PTHR43513">
    <property type="entry name" value="DIHYDROOROTATE DEHYDROGENASE B (NAD(+)), ELECTRON TRANSFER SUBUNIT"/>
    <property type="match status" value="1"/>
</dbReference>
<dbReference type="GO" id="GO:0016491">
    <property type="term" value="F:oxidoreductase activity"/>
    <property type="evidence" value="ECO:0007669"/>
    <property type="project" value="InterPro"/>
</dbReference>
<dbReference type="InterPro" id="IPR017938">
    <property type="entry name" value="Riboflavin_synthase-like_b-brl"/>
</dbReference>
<dbReference type="Proteomes" id="UP000178417">
    <property type="component" value="Unassembled WGS sequence"/>
</dbReference>
<dbReference type="PRINTS" id="PR00410">
    <property type="entry name" value="PHEHYDRXLASE"/>
</dbReference>
<dbReference type="Gene3D" id="2.40.30.10">
    <property type="entry name" value="Translation factors"/>
    <property type="match status" value="1"/>
</dbReference>
<dbReference type="GO" id="GO:0050660">
    <property type="term" value="F:flavin adenine dinucleotide binding"/>
    <property type="evidence" value="ECO:0007669"/>
    <property type="project" value="InterPro"/>
</dbReference>
<dbReference type="GO" id="GO:0044205">
    <property type="term" value="P:'de novo' UMP biosynthetic process"/>
    <property type="evidence" value="ECO:0007669"/>
    <property type="project" value="UniProtKB-UniRule"/>
</dbReference>
<accession>A0A1F4SLQ7</accession>
<dbReference type="InterPro" id="IPR037117">
    <property type="entry name" value="Dihydroorotate_DH_ele_sf"/>
</dbReference>
<feature type="domain" description="FAD-binding FR-type" evidence="14">
    <location>
        <begin position="1"/>
        <end position="101"/>
    </location>
</feature>
<dbReference type="GO" id="GO:0009055">
    <property type="term" value="F:electron transfer activity"/>
    <property type="evidence" value="ECO:0007669"/>
    <property type="project" value="UniProtKB-UniRule"/>
</dbReference>
<dbReference type="PIRSF" id="PIRSF006816">
    <property type="entry name" value="Cyc3_hyd_g"/>
    <property type="match status" value="1"/>
</dbReference>
<dbReference type="Pfam" id="PF10418">
    <property type="entry name" value="DHODB_Fe-S_bind"/>
    <property type="match status" value="1"/>
</dbReference>
<proteinExistence type="inferred from homology"/>
<feature type="binding site" evidence="11 13">
    <location>
        <position position="231"/>
    </location>
    <ligand>
        <name>[2Fe-2S] cluster</name>
        <dbReference type="ChEBI" id="CHEBI:190135"/>
    </ligand>
</feature>
<comment type="cofactor">
    <cofactor evidence="11 12">
        <name>FAD</name>
        <dbReference type="ChEBI" id="CHEBI:57692"/>
    </cofactor>
    <text evidence="11 12">Binds 1 FAD per subunit.</text>
</comment>
<feature type="binding site" evidence="11 13">
    <location>
        <position position="234"/>
    </location>
    <ligand>
        <name>[2Fe-2S] cluster</name>
        <dbReference type="ChEBI" id="CHEBI:190135"/>
    </ligand>
</feature>
<reference evidence="15 16" key="1">
    <citation type="journal article" date="2016" name="Nat. Commun.">
        <title>Thousands of microbial genomes shed light on interconnected biogeochemical processes in an aquifer system.</title>
        <authorList>
            <person name="Anantharaman K."/>
            <person name="Brown C.T."/>
            <person name="Hug L.A."/>
            <person name="Sharon I."/>
            <person name="Castelle C.J."/>
            <person name="Probst A.J."/>
            <person name="Thomas B.C."/>
            <person name="Singh A."/>
            <person name="Wilkins M.J."/>
            <person name="Karaoz U."/>
            <person name="Brodie E.L."/>
            <person name="Williams K.H."/>
            <person name="Hubbard S.S."/>
            <person name="Banfield J.F."/>
        </authorList>
    </citation>
    <scope>NUCLEOTIDE SEQUENCE [LARGE SCALE GENOMIC DNA]</scope>
</reference>
<dbReference type="InterPro" id="IPR019480">
    <property type="entry name" value="Dihydroorotate_DH_Fe-S-bd"/>
</dbReference>
<comment type="pathway">
    <text evidence="11">Pyrimidine metabolism; UMP biosynthesis via de novo pathway; orotate from (S)-dihydroorotate (NAD(+) route): step 1/1.</text>
</comment>
<dbReference type="UniPathway" id="UPA00070">
    <property type="reaction ID" value="UER00945"/>
</dbReference>
<evidence type="ECO:0000256" key="6">
    <source>
        <dbReference type="ARBA" id="ARBA00022827"/>
    </source>
</evidence>
<dbReference type="InterPro" id="IPR008333">
    <property type="entry name" value="Cbr1-like_FAD-bd_dom"/>
</dbReference>
<feature type="binding site" evidence="11 13">
    <location>
        <position position="226"/>
    </location>
    <ligand>
        <name>[2Fe-2S] cluster</name>
        <dbReference type="ChEBI" id="CHEBI:190135"/>
    </ligand>
</feature>
<dbReference type="InterPro" id="IPR012165">
    <property type="entry name" value="Cyt_c3_hydrogenase_gsu"/>
</dbReference>
<evidence type="ECO:0000313" key="16">
    <source>
        <dbReference type="Proteomes" id="UP000178417"/>
    </source>
</evidence>
<dbReference type="InterPro" id="IPR001433">
    <property type="entry name" value="OxRdtase_FAD/NAD-bd"/>
</dbReference>
<dbReference type="GO" id="GO:0051537">
    <property type="term" value="F:2 iron, 2 sulfur cluster binding"/>
    <property type="evidence" value="ECO:0007669"/>
    <property type="project" value="UniProtKB-KW"/>
</dbReference>
<keyword evidence="3 11" id="KW-0285">Flavoprotein</keyword>
<keyword evidence="7 11" id="KW-0665">Pyrimidine biosynthesis</keyword>
<comment type="cofactor">
    <cofactor evidence="11">
        <name>[2Fe-2S] cluster</name>
        <dbReference type="ChEBI" id="CHEBI:190135"/>
    </cofactor>
    <text evidence="11">Binds 1 [2Fe-2S] cluster per subunit.</text>
</comment>
<evidence type="ECO:0000256" key="2">
    <source>
        <dbReference type="ARBA" id="ARBA00022448"/>
    </source>
</evidence>
<dbReference type="EMBL" id="MEUB01000044">
    <property type="protein sequence ID" value="OGC21388.1"/>
    <property type="molecule type" value="Genomic_DNA"/>
</dbReference>
<name>A0A1F4SLQ7_UNCSA</name>
<keyword evidence="9 11" id="KW-0408">Iron</keyword>
<keyword evidence="5 11" id="KW-0479">Metal-binding</keyword>
<dbReference type="SUPFAM" id="SSF52343">
    <property type="entry name" value="Ferredoxin reductase-like, C-terminal NADP-linked domain"/>
    <property type="match status" value="1"/>
</dbReference>
<feature type="binding site" evidence="11 13">
    <location>
        <position position="246"/>
    </location>
    <ligand>
        <name>[2Fe-2S] cluster</name>
        <dbReference type="ChEBI" id="CHEBI:190135"/>
    </ligand>
</feature>
<dbReference type="InterPro" id="IPR017927">
    <property type="entry name" value="FAD-bd_FR_type"/>
</dbReference>
<sequence>MRQEEVKILEHKYFAPYFFKLTLQSKEISQSAAPGQFVNVRVTNGTNPLLRRPISIHRINRQTETFELLYEVVGKGTKLLSQKKQGETISVLGPLGKGFSTDQNKKTAILVGGGMGIAPLFALAEDLIKKSIDVNVLIGAKSKKLIICESELNALGIKLQTATEDGSCGTKGLVSDILQAFIEGLADKKSSSIFACGPKAMLKTISEIASKKNIACQLSLEAYIACGIGACKGCAVETTNGYKLVCKDGPVFDAKEICSYNAAYSAATLSGL</sequence>
<dbReference type="Gene3D" id="3.40.50.80">
    <property type="entry name" value="Nucleotide-binding domain of ferredoxin-NADP reductase (FNR) module"/>
    <property type="match status" value="1"/>
</dbReference>
<evidence type="ECO:0000256" key="13">
    <source>
        <dbReference type="PIRSR" id="PIRSR006816-2"/>
    </source>
</evidence>
<keyword evidence="10 11" id="KW-0411">Iron-sulfur</keyword>
<dbReference type="Gene3D" id="2.10.240.10">
    <property type="entry name" value="Dihydroorotate dehydrogenase, electron transfer subunit"/>
    <property type="match status" value="1"/>
</dbReference>
<dbReference type="AlphaFoldDB" id="A0A1F4SLQ7"/>
<evidence type="ECO:0000256" key="1">
    <source>
        <dbReference type="ARBA" id="ARBA00006422"/>
    </source>
</evidence>
<feature type="binding site" evidence="11 12">
    <location>
        <begin position="76"/>
        <end position="77"/>
    </location>
    <ligand>
        <name>FAD</name>
        <dbReference type="ChEBI" id="CHEBI:57692"/>
    </ligand>
</feature>
<evidence type="ECO:0000256" key="5">
    <source>
        <dbReference type="ARBA" id="ARBA00022723"/>
    </source>
</evidence>
<evidence type="ECO:0000256" key="4">
    <source>
        <dbReference type="ARBA" id="ARBA00022714"/>
    </source>
</evidence>
<dbReference type="GO" id="GO:0046872">
    <property type="term" value="F:metal ion binding"/>
    <property type="evidence" value="ECO:0007669"/>
    <property type="project" value="UniProtKB-KW"/>
</dbReference>
<evidence type="ECO:0000256" key="7">
    <source>
        <dbReference type="ARBA" id="ARBA00022975"/>
    </source>
</evidence>
<keyword evidence="2 11" id="KW-0813">Transport</keyword>
<evidence type="ECO:0000313" key="15">
    <source>
        <dbReference type="EMBL" id="OGC21388.1"/>
    </source>
</evidence>
<dbReference type="PROSITE" id="PS51384">
    <property type="entry name" value="FAD_FR"/>
    <property type="match status" value="1"/>
</dbReference>
<evidence type="ECO:0000256" key="8">
    <source>
        <dbReference type="ARBA" id="ARBA00022982"/>
    </source>
</evidence>
<evidence type="ECO:0000256" key="12">
    <source>
        <dbReference type="PIRSR" id="PIRSR006816-1"/>
    </source>
</evidence>
<evidence type="ECO:0000259" key="14">
    <source>
        <dbReference type="PROSITE" id="PS51384"/>
    </source>
</evidence>
<feature type="binding site" evidence="11 12">
    <location>
        <begin position="52"/>
        <end position="55"/>
    </location>
    <ligand>
        <name>FAD</name>
        <dbReference type="ChEBI" id="CHEBI:57692"/>
    </ligand>
</feature>
<comment type="caution">
    <text evidence="11">Lacks conserved residue(s) required for the propagation of feature annotation.</text>
</comment>
<comment type="similarity">
    <text evidence="1 11">Belongs to the PyrK family.</text>
</comment>
<comment type="function">
    <text evidence="11">Responsible for channeling the electrons from the oxidation of dihydroorotate from the FMN redox center in the PyrD type B subunit to the ultimate electron acceptor NAD(+).</text>
</comment>
<gene>
    <name evidence="11" type="primary">pyrK</name>
    <name evidence="15" type="ORF">A2310_01305</name>
</gene>
<comment type="subunit">
    <text evidence="11">Heterotetramer of 2 PyrK and 2 PyrD type B subunits.</text>
</comment>
<dbReference type="InterPro" id="IPR039261">
    <property type="entry name" value="FNR_nucleotide-bd"/>
</dbReference>
<dbReference type="Pfam" id="PF00970">
    <property type="entry name" value="FAD_binding_6"/>
    <property type="match status" value="1"/>
</dbReference>
<evidence type="ECO:0000256" key="3">
    <source>
        <dbReference type="ARBA" id="ARBA00022630"/>
    </source>
</evidence>
<keyword evidence="6 11" id="KW-0274">FAD</keyword>